<organism evidence="2 3">
    <name type="scientific">Pseudarthrobacter defluvii</name>
    <dbReference type="NCBI Taxonomy" id="410837"/>
    <lineage>
        <taxon>Bacteria</taxon>
        <taxon>Bacillati</taxon>
        <taxon>Actinomycetota</taxon>
        <taxon>Actinomycetes</taxon>
        <taxon>Micrococcales</taxon>
        <taxon>Micrococcaceae</taxon>
        <taxon>Pseudarthrobacter</taxon>
    </lineage>
</organism>
<keyword evidence="1" id="KW-1133">Transmembrane helix</keyword>
<evidence type="ECO:0000313" key="2">
    <source>
        <dbReference type="EMBL" id="MDQ0121015.1"/>
    </source>
</evidence>
<proteinExistence type="predicted"/>
<comment type="caution">
    <text evidence="2">The sequence shown here is derived from an EMBL/GenBank/DDBJ whole genome shotgun (WGS) entry which is preliminary data.</text>
</comment>
<keyword evidence="1" id="KW-0472">Membrane</keyword>
<evidence type="ECO:0000313" key="3">
    <source>
        <dbReference type="Proteomes" id="UP001226389"/>
    </source>
</evidence>
<gene>
    <name evidence="2" type="ORF">J2T22_004228</name>
</gene>
<sequence length="177" mass="17865">MSSLNVAPAGRPSARALGRRQGEGRIARLGIVAALSVALISGGGLASAPSAQASHGVVSAQAVRVAPITAVTSVGAPTRAGAVPALSYRPGAAWGQIDILMDEYETAMVAKSLWGGSVVCWPAAVAGFAGGIAGSMGAFGACITMATVCAARAYLAQPRKRAAITMTVWGYGWCWKY</sequence>
<feature type="transmembrane region" description="Helical" evidence="1">
    <location>
        <begin position="26"/>
        <end position="46"/>
    </location>
</feature>
<dbReference type="EMBL" id="JAUSSY010000024">
    <property type="protein sequence ID" value="MDQ0121015.1"/>
    <property type="molecule type" value="Genomic_DNA"/>
</dbReference>
<keyword evidence="3" id="KW-1185">Reference proteome</keyword>
<keyword evidence="1" id="KW-0812">Transmembrane</keyword>
<name>A0ABT9UQV1_9MICC</name>
<dbReference type="Proteomes" id="UP001226389">
    <property type="component" value="Unassembled WGS sequence"/>
</dbReference>
<reference evidence="2 3" key="1">
    <citation type="submission" date="2023-07" db="EMBL/GenBank/DDBJ databases">
        <title>Sorghum-associated microbial communities from plants grown in Nebraska, USA.</title>
        <authorList>
            <person name="Schachtman D."/>
        </authorList>
    </citation>
    <scope>NUCLEOTIDE SEQUENCE [LARGE SCALE GENOMIC DNA]</scope>
    <source>
        <strain evidence="2 3">DS994</strain>
    </source>
</reference>
<accession>A0ABT9UQV1</accession>
<evidence type="ECO:0000256" key="1">
    <source>
        <dbReference type="SAM" id="Phobius"/>
    </source>
</evidence>
<protein>
    <submittedName>
        <fullName evidence="2">Uncharacterized protein</fullName>
    </submittedName>
</protein>
<feature type="transmembrane region" description="Helical" evidence="1">
    <location>
        <begin position="123"/>
        <end position="151"/>
    </location>
</feature>